<dbReference type="InterPro" id="IPR005467">
    <property type="entry name" value="His_kinase_dom"/>
</dbReference>
<dbReference type="InterPro" id="IPR036890">
    <property type="entry name" value="HATPase_C_sf"/>
</dbReference>
<evidence type="ECO:0000259" key="12">
    <source>
        <dbReference type="PROSITE" id="PS50142"/>
    </source>
</evidence>
<evidence type="ECO:0000256" key="7">
    <source>
        <dbReference type="ARBA" id="ARBA00022884"/>
    </source>
</evidence>
<evidence type="ECO:0000256" key="5">
    <source>
        <dbReference type="ARBA" id="ARBA00022679"/>
    </source>
</evidence>
<protein>
    <recommendedName>
        <fullName evidence="3">histidine kinase</fullName>
        <ecNumber evidence="3">2.7.13.3</ecNumber>
    </recommendedName>
</protein>
<dbReference type="InterPro" id="IPR014720">
    <property type="entry name" value="dsRBD_dom"/>
</dbReference>
<dbReference type="CDD" id="cd00075">
    <property type="entry name" value="HATPase"/>
    <property type="match status" value="1"/>
</dbReference>
<evidence type="ECO:0000313" key="14">
    <source>
        <dbReference type="Proteomes" id="UP001156498"/>
    </source>
</evidence>
<organism evidence="13 14">
    <name type="scientific">Streptomonospora nanhaiensis</name>
    <dbReference type="NCBI Taxonomy" id="1323731"/>
    <lineage>
        <taxon>Bacteria</taxon>
        <taxon>Bacillati</taxon>
        <taxon>Actinomycetota</taxon>
        <taxon>Actinomycetes</taxon>
        <taxon>Streptosporangiales</taxon>
        <taxon>Nocardiopsidaceae</taxon>
        <taxon>Streptomonospora</taxon>
    </lineage>
</organism>
<dbReference type="SMART" id="SM00387">
    <property type="entry name" value="HATPase_c"/>
    <property type="match status" value="1"/>
</dbReference>
<evidence type="ECO:0000313" key="13">
    <source>
        <dbReference type="EMBL" id="WAE75585.1"/>
    </source>
</evidence>
<keyword evidence="6" id="KW-0418">Kinase</keyword>
<feature type="domain" description="Histidine kinase" evidence="10">
    <location>
        <begin position="795"/>
        <end position="1000"/>
    </location>
</feature>
<dbReference type="SUPFAM" id="SSF69065">
    <property type="entry name" value="RNase III domain-like"/>
    <property type="match status" value="2"/>
</dbReference>
<evidence type="ECO:0000259" key="11">
    <source>
        <dbReference type="PROSITE" id="PS50137"/>
    </source>
</evidence>
<name>A0ABY6YT81_9ACTN</name>
<dbReference type="Proteomes" id="UP001156498">
    <property type="component" value="Chromosome"/>
</dbReference>
<dbReference type="InterPro" id="IPR003594">
    <property type="entry name" value="HATPase_dom"/>
</dbReference>
<dbReference type="InterPro" id="IPR000999">
    <property type="entry name" value="RNase_III_dom"/>
</dbReference>
<evidence type="ECO:0000256" key="6">
    <source>
        <dbReference type="ARBA" id="ARBA00022777"/>
    </source>
</evidence>
<evidence type="ECO:0000256" key="4">
    <source>
        <dbReference type="ARBA" id="ARBA00022553"/>
    </source>
</evidence>
<dbReference type="Pfam" id="PF02518">
    <property type="entry name" value="HATPase_c"/>
    <property type="match status" value="1"/>
</dbReference>
<keyword evidence="7 9" id="KW-0694">RNA-binding</keyword>
<dbReference type="SMART" id="SM00535">
    <property type="entry name" value="RIBOc"/>
    <property type="match status" value="1"/>
</dbReference>
<accession>A0ABY6YT81</accession>
<sequence length="1007" mass="110049">MTATENGTSWGQLDRLEFPVETKASKATSAFEHLGSLGLTSPRSGLRNAISVALVHRSYYHEHQDTLPGITQVSLEALNRLGDAFLQKTATAEIYRSAVDPTSGTMSSGVARVASTFSGWTTKQKWLCESAALATGLDREKLSPKITSSLFRQLIGVLCLEGEEEVAKQLLMEHITTQRQEFESGINDPKSFIYEALGYDSLTYEHEREGPDHALTFRSTVTEKHQRQRTGQGVGRSKKAADQEAALDFLQRHMPQAFTTQNRTGVRRRTSKEIPAPNSHVQAVRRLQNIFSLPEASRPLLSQALVHASWAYENRSLMSRCHQQDYQVLAYLGSQVLIYEHLLSAARHIVSDPPHKLIFITLPNDVYNIAFQRASLKDGLLLGSGQRSLGIPVEIGSNTFQAVIGAVSASRDFQGTLADRWPKEWAQVWQLVAPTMPRPVDPTTRLGRVASVMKLHITYEFRESGPDHARRSTAVAVLDSAALGIRFRVEGEPIVGRTPAKHSASLAVLDVLDRLADGSPAQSFDSADERDRSLARFLLAQQTLVLNNSPVPTERWIDARLFGLHLASDTSALLKWATDIDDFLGLGLPLQPGSHLRDTFQKTIERSVDPDHTLDTALTRVLDTLEQVETPEQLSQENIQRLVQQLCDVYRCLGADDSDVSLPNLIDDWRILYRNRIKMTTLLPSTQLSGRERAVVDAALSALMIGKREASVEFLDTRPLYFRIQSSQPPSQASIEEICALWSKVSRTTTAKATEHGIDVIITIPNSPTEPGPITEAVIAALHPSPEPYRAAVADLLHDLKNQLVAARLAEFQPAESRTARLQQQLNASRHLDQAHAIALRIRAATSILFPASSESIELGGFLRQYAGTVLARLPSNISLQIPEARSTVHVALDARSLSAVLDNLVGNAIEVLSDGGDITLAWTADEYEAVVEIADNGPGLPSDVAAALNAGKRVRSTKPQGNGLGLLGARSILAGVGGQISPASTTSGTAWLITLPLTPSTTLEPA</sequence>
<keyword evidence="8" id="KW-0902">Two-component regulatory system</keyword>
<evidence type="ECO:0000256" key="2">
    <source>
        <dbReference type="ARBA" id="ARBA00010183"/>
    </source>
</evidence>
<evidence type="ECO:0000256" key="9">
    <source>
        <dbReference type="PROSITE-ProRule" id="PRU00266"/>
    </source>
</evidence>
<feature type="domain" description="DRBM" evidence="11">
    <location>
        <begin position="188"/>
        <end position="255"/>
    </location>
</feature>
<dbReference type="Gene3D" id="1.10.1520.10">
    <property type="entry name" value="Ribonuclease III domain"/>
    <property type="match status" value="1"/>
</dbReference>
<dbReference type="SMART" id="SM00358">
    <property type="entry name" value="DSRM"/>
    <property type="match status" value="2"/>
</dbReference>
<dbReference type="PANTHER" id="PTHR44936">
    <property type="entry name" value="SENSOR PROTEIN CREC"/>
    <property type="match status" value="1"/>
</dbReference>
<proteinExistence type="inferred from homology"/>
<dbReference type="EC" id="2.7.13.3" evidence="3"/>
<dbReference type="Pfam" id="PF00035">
    <property type="entry name" value="dsrm"/>
    <property type="match status" value="1"/>
</dbReference>
<dbReference type="PANTHER" id="PTHR44936:SF9">
    <property type="entry name" value="SENSOR PROTEIN CREC"/>
    <property type="match status" value="1"/>
</dbReference>
<dbReference type="InterPro" id="IPR036389">
    <property type="entry name" value="RNase_III_sf"/>
</dbReference>
<comment type="catalytic activity">
    <reaction evidence="1">
        <text>ATP + protein L-histidine = ADP + protein N-phospho-L-histidine.</text>
        <dbReference type="EC" id="2.7.13.3"/>
    </reaction>
</comment>
<dbReference type="Gene3D" id="3.30.160.20">
    <property type="match status" value="1"/>
</dbReference>
<keyword evidence="5" id="KW-0808">Transferase</keyword>
<evidence type="ECO:0000256" key="1">
    <source>
        <dbReference type="ARBA" id="ARBA00000085"/>
    </source>
</evidence>
<dbReference type="PROSITE" id="PS50137">
    <property type="entry name" value="DS_RBD"/>
    <property type="match status" value="1"/>
</dbReference>
<keyword evidence="14" id="KW-1185">Reference proteome</keyword>
<dbReference type="PROSITE" id="PS50109">
    <property type="entry name" value="HIS_KIN"/>
    <property type="match status" value="1"/>
</dbReference>
<keyword evidence="4" id="KW-0597">Phosphoprotein</keyword>
<dbReference type="Gene3D" id="3.30.565.10">
    <property type="entry name" value="Histidine kinase-like ATPase, C-terminal domain"/>
    <property type="match status" value="1"/>
</dbReference>
<dbReference type="GO" id="GO:0005524">
    <property type="term" value="F:ATP binding"/>
    <property type="evidence" value="ECO:0007669"/>
    <property type="project" value="UniProtKB-KW"/>
</dbReference>
<evidence type="ECO:0000256" key="8">
    <source>
        <dbReference type="ARBA" id="ARBA00023012"/>
    </source>
</evidence>
<keyword evidence="13" id="KW-0547">Nucleotide-binding</keyword>
<dbReference type="EMBL" id="CP113264">
    <property type="protein sequence ID" value="WAE75585.1"/>
    <property type="molecule type" value="Genomic_DNA"/>
</dbReference>
<feature type="domain" description="RNase III" evidence="12">
    <location>
        <begin position="53"/>
        <end position="163"/>
    </location>
</feature>
<dbReference type="PRINTS" id="PR00344">
    <property type="entry name" value="BCTRLSENSOR"/>
</dbReference>
<gene>
    <name evidence="13" type="ORF">OUQ99_11095</name>
</gene>
<keyword evidence="13" id="KW-0067">ATP-binding</keyword>
<dbReference type="RefSeq" id="WP_267949355.1">
    <property type="nucleotide sequence ID" value="NZ_CP113264.1"/>
</dbReference>
<comment type="similarity">
    <text evidence="2">Belongs to the ribonuclease III family.</text>
</comment>
<dbReference type="SUPFAM" id="SSF54768">
    <property type="entry name" value="dsRNA-binding domain-like"/>
    <property type="match status" value="1"/>
</dbReference>
<dbReference type="InterPro" id="IPR004358">
    <property type="entry name" value="Sig_transdc_His_kin-like_C"/>
</dbReference>
<evidence type="ECO:0000256" key="3">
    <source>
        <dbReference type="ARBA" id="ARBA00012438"/>
    </source>
</evidence>
<reference evidence="13 14" key="1">
    <citation type="journal article" date="2013" name="Int. J. Syst. Evol. Microbiol.">
        <title>Description of Streptomonospora sediminis sp. nov. and Streptomonospora nanhaiensis sp. nov., and reclassification of Nocardiopsis arabia Hozzein &amp; Goodfellow 2008 as Streptomonospora arabica comb. nov. and emended description of the genus Streptomonospora.</title>
        <authorList>
            <person name="Zhang D.F."/>
            <person name="Pan H.Q."/>
            <person name="He J."/>
            <person name="Zhang X.M."/>
            <person name="Zhang Y.G."/>
            <person name="Klenk H.P."/>
            <person name="Hu J.C."/>
            <person name="Li W.J."/>
        </authorList>
    </citation>
    <scope>NUCLEOTIDE SEQUENCE [LARGE SCALE GENOMIC DNA]</scope>
    <source>
        <strain evidence="13 14">12A09</strain>
    </source>
</reference>
<dbReference type="SUPFAM" id="SSF55874">
    <property type="entry name" value="ATPase domain of HSP90 chaperone/DNA topoisomerase II/histidine kinase"/>
    <property type="match status" value="1"/>
</dbReference>
<evidence type="ECO:0000259" key="10">
    <source>
        <dbReference type="PROSITE" id="PS50109"/>
    </source>
</evidence>
<dbReference type="InterPro" id="IPR050980">
    <property type="entry name" value="2C_sensor_his_kinase"/>
</dbReference>
<dbReference type="PROSITE" id="PS50142">
    <property type="entry name" value="RNASE_3_2"/>
    <property type="match status" value="1"/>
</dbReference>